<proteinExistence type="inferred from homology"/>
<dbReference type="Pfam" id="PF00732">
    <property type="entry name" value="GMC_oxred_N"/>
    <property type="match status" value="1"/>
</dbReference>
<reference evidence="9 10" key="1">
    <citation type="submission" date="2024-09" db="EMBL/GenBank/DDBJ databases">
        <authorList>
            <person name="Pan X."/>
        </authorList>
    </citation>
    <scope>NUCLEOTIDE SEQUENCE [LARGE SCALE GENOMIC DNA]</scope>
    <source>
        <strain evidence="9 10">B2969</strain>
    </source>
</reference>
<dbReference type="InterPro" id="IPR036188">
    <property type="entry name" value="FAD/NAD-bd_sf"/>
</dbReference>
<protein>
    <submittedName>
        <fullName evidence="9">GMC family oxidoreductase</fullName>
    </submittedName>
</protein>
<dbReference type="RefSeq" id="WP_397557052.1">
    <property type="nucleotide sequence ID" value="NZ_JBIQWL010000005.1"/>
</dbReference>
<comment type="caution">
    <text evidence="9">The sequence shown here is derived from an EMBL/GenBank/DDBJ whole genome shotgun (WGS) entry which is preliminary data.</text>
</comment>
<name>A0ABW7QB52_9MICO</name>
<feature type="region of interest" description="Disordered" evidence="6">
    <location>
        <begin position="135"/>
        <end position="156"/>
    </location>
</feature>
<dbReference type="PROSITE" id="PS00623">
    <property type="entry name" value="GMC_OXRED_1"/>
    <property type="match status" value="1"/>
</dbReference>
<evidence type="ECO:0000256" key="5">
    <source>
        <dbReference type="RuleBase" id="RU003968"/>
    </source>
</evidence>
<accession>A0ABW7QB52</accession>
<gene>
    <name evidence="9" type="ORF">ACH3VR_14615</name>
</gene>
<dbReference type="InterPro" id="IPR012132">
    <property type="entry name" value="GMC_OxRdtase"/>
</dbReference>
<dbReference type="InterPro" id="IPR000172">
    <property type="entry name" value="GMC_OxRdtase_N"/>
</dbReference>
<evidence type="ECO:0000259" key="7">
    <source>
        <dbReference type="PROSITE" id="PS00623"/>
    </source>
</evidence>
<dbReference type="PROSITE" id="PS00624">
    <property type="entry name" value="GMC_OXRED_2"/>
    <property type="match status" value="1"/>
</dbReference>
<comment type="similarity">
    <text evidence="2 5">Belongs to the GMC oxidoreductase family.</text>
</comment>
<sequence>MSRDRDDLVADYIVVGAGSAGAALAARLSEDPGVSVLLLEAGGPDKAPQLHIPAAFKALFRGEYDWSYDTVPQPELEGRTIYWPRGKTLGGSSSLNAMMWIRGFAADYDDWADAAGPGWSWEALVPYFRRVERTADPADPSQGVDGPQSVEHQRDPRPHTAAFLDAAKELGHELTPPNLPAGQGFAQTMVSQHRGARASTADAYLRKPPANLRIVTGALVRRVTFDASTSSATGGAGAVPRASGVYVELDGIPRQALARREVILAGGAVNTPQLLMLSGIGPAEHLAEHGIPVVVDSPDVGSNLQDHLVAGLAPEAKGGTLYGAEKLGELVRYLTARKGMLTSNVGEAHGFIRTEVADRTGMAGGLPDIEILFAPGPYVGEGLVPLPAEGLTLAAILLRPRSRGTIRLASADPTEKALIDPGYLTDPDGIDAATLREGIAECERLIATEALGAVTTGGWVLPEHGERMSPDERAELSMRRYSHTLYHPVGTARMGTDAASVVDPELRVRGVEGLRVADASVIPTIIRGHTNAPSIIVGERAADLVRGR</sequence>
<dbReference type="PANTHER" id="PTHR11552:SF147">
    <property type="entry name" value="CHOLINE DEHYDROGENASE, MITOCHONDRIAL"/>
    <property type="match status" value="1"/>
</dbReference>
<evidence type="ECO:0000256" key="2">
    <source>
        <dbReference type="ARBA" id="ARBA00010790"/>
    </source>
</evidence>
<evidence type="ECO:0000313" key="10">
    <source>
        <dbReference type="Proteomes" id="UP001610861"/>
    </source>
</evidence>
<dbReference type="EMBL" id="JBIQWL010000005">
    <property type="protein sequence ID" value="MFH8251598.1"/>
    <property type="molecule type" value="Genomic_DNA"/>
</dbReference>
<organism evidence="9 10">
    <name type="scientific">Microbacterium alkaliflavum</name>
    <dbReference type="NCBI Taxonomy" id="3248839"/>
    <lineage>
        <taxon>Bacteria</taxon>
        <taxon>Bacillati</taxon>
        <taxon>Actinomycetota</taxon>
        <taxon>Actinomycetes</taxon>
        <taxon>Micrococcales</taxon>
        <taxon>Microbacteriaceae</taxon>
        <taxon>Microbacterium</taxon>
    </lineage>
</organism>
<dbReference type="Gene3D" id="3.30.560.10">
    <property type="entry name" value="Glucose Oxidase, domain 3"/>
    <property type="match status" value="1"/>
</dbReference>
<evidence type="ECO:0000256" key="6">
    <source>
        <dbReference type="SAM" id="MobiDB-lite"/>
    </source>
</evidence>
<dbReference type="Gene3D" id="3.50.50.60">
    <property type="entry name" value="FAD/NAD(P)-binding domain"/>
    <property type="match status" value="1"/>
</dbReference>
<evidence type="ECO:0000256" key="4">
    <source>
        <dbReference type="ARBA" id="ARBA00022827"/>
    </source>
</evidence>
<evidence type="ECO:0000256" key="1">
    <source>
        <dbReference type="ARBA" id="ARBA00001974"/>
    </source>
</evidence>
<comment type="cofactor">
    <cofactor evidence="1">
        <name>FAD</name>
        <dbReference type="ChEBI" id="CHEBI:57692"/>
    </cofactor>
</comment>
<keyword evidence="4 5" id="KW-0274">FAD</keyword>
<keyword evidence="3 5" id="KW-0285">Flavoprotein</keyword>
<feature type="domain" description="Glucose-methanol-choline oxidoreductase N-terminal" evidence="7">
    <location>
        <begin position="86"/>
        <end position="109"/>
    </location>
</feature>
<feature type="domain" description="Glucose-methanol-choline oxidoreductase N-terminal" evidence="8">
    <location>
        <begin position="267"/>
        <end position="281"/>
    </location>
</feature>
<dbReference type="PIRSF" id="PIRSF000137">
    <property type="entry name" value="Alcohol_oxidase"/>
    <property type="match status" value="1"/>
</dbReference>
<dbReference type="InterPro" id="IPR007867">
    <property type="entry name" value="GMC_OxRtase_C"/>
</dbReference>
<keyword evidence="10" id="KW-1185">Reference proteome</keyword>
<evidence type="ECO:0000313" key="9">
    <source>
        <dbReference type="EMBL" id="MFH8251598.1"/>
    </source>
</evidence>
<dbReference type="Proteomes" id="UP001610861">
    <property type="component" value="Unassembled WGS sequence"/>
</dbReference>
<evidence type="ECO:0000259" key="8">
    <source>
        <dbReference type="PROSITE" id="PS00624"/>
    </source>
</evidence>
<dbReference type="SUPFAM" id="SSF51905">
    <property type="entry name" value="FAD/NAD(P)-binding domain"/>
    <property type="match status" value="1"/>
</dbReference>
<evidence type="ECO:0000256" key="3">
    <source>
        <dbReference type="ARBA" id="ARBA00022630"/>
    </source>
</evidence>
<dbReference type="Pfam" id="PF05199">
    <property type="entry name" value="GMC_oxred_C"/>
    <property type="match status" value="1"/>
</dbReference>
<dbReference type="SUPFAM" id="SSF54373">
    <property type="entry name" value="FAD-linked reductases, C-terminal domain"/>
    <property type="match status" value="1"/>
</dbReference>
<dbReference type="PANTHER" id="PTHR11552">
    <property type="entry name" value="GLUCOSE-METHANOL-CHOLINE GMC OXIDOREDUCTASE"/>
    <property type="match status" value="1"/>
</dbReference>